<dbReference type="PROSITE" id="PS50003">
    <property type="entry name" value="PH_DOMAIN"/>
    <property type="match status" value="1"/>
</dbReference>
<dbReference type="Pfam" id="PF00617">
    <property type="entry name" value="RasGEF"/>
    <property type="match status" value="1"/>
</dbReference>
<feature type="compositionally biased region" description="Basic and acidic residues" evidence="2">
    <location>
        <begin position="1945"/>
        <end position="1957"/>
    </location>
</feature>
<dbReference type="Gene3D" id="1.10.555.10">
    <property type="entry name" value="Rho GTPase activation protein"/>
    <property type="match status" value="1"/>
</dbReference>
<dbReference type="SMART" id="SM00324">
    <property type="entry name" value="RhoGAP"/>
    <property type="match status" value="1"/>
</dbReference>
<feature type="region of interest" description="Disordered" evidence="2">
    <location>
        <begin position="167"/>
        <end position="235"/>
    </location>
</feature>
<dbReference type="PANTHER" id="PTHR23182:SF1">
    <property type="entry name" value="RHO GTPASE ACTIVATING PROTEIN AT 1A, ISOFORM E"/>
    <property type="match status" value="1"/>
</dbReference>
<dbReference type="GO" id="GO:0016020">
    <property type="term" value="C:membrane"/>
    <property type="evidence" value="ECO:0007669"/>
    <property type="project" value="TreeGrafter"/>
</dbReference>
<dbReference type="CDD" id="cd00159">
    <property type="entry name" value="RhoGAP"/>
    <property type="match status" value="1"/>
</dbReference>
<feature type="domain" description="N-terminal Ras-GEF" evidence="4">
    <location>
        <begin position="952"/>
        <end position="1129"/>
    </location>
</feature>
<feature type="compositionally biased region" description="Acidic residues" evidence="2">
    <location>
        <begin position="1878"/>
        <end position="1888"/>
    </location>
</feature>
<dbReference type="InterPro" id="IPR037769">
    <property type="entry name" value="Abr/Bcr"/>
</dbReference>
<dbReference type="InterPro" id="IPR023578">
    <property type="entry name" value="Ras_GEF_dom_sf"/>
</dbReference>
<dbReference type="PANTHER" id="PTHR23182">
    <property type="entry name" value="BREAKPOINT CLUSTER REGION PROTEIN BCR"/>
    <property type="match status" value="1"/>
</dbReference>
<feature type="domain" description="PH" evidence="3">
    <location>
        <begin position="1623"/>
        <end position="1656"/>
    </location>
</feature>
<feature type="compositionally biased region" description="Polar residues" evidence="2">
    <location>
        <begin position="687"/>
        <end position="699"/>
    </location>
</feature>
<organism evidence="6 7">
    <name type="scientific">Scheffersomyces spartinae</name>
    <dbReference type="NCBI Taxonomy" id="45513"/>
    <lineage>
        <taxon>Eukaryota</taxon>
        <taxon>Fungi</taxon>
        <taxon>Dikarya</taxon>
        <taxon>Ascomycota</taxon>
        <taxon>Saccharomycotina</taxon>
        <taxon>Pichiomycetes</taxon>
        <taxon>Debaryomycetaceae</taxon>
        <taxon>Scheffersomyces</taxon>
    </lineage>
</organism>
<evidence type="ECO:0000259" key="5">
    <source>
        <dbReference type="PROSITE" id="PS50238"/>
    </source>
</evidence>
<comment type="caution">
    <text evidence="6">The sequence shown here is derived from an EMBL/GenBank/DDBJ whole genome shotgun (WGS) entry which is preliminary data.</text>
</comment>
<feature type="compositionally biased region" description="Basic and acidic residues" evidence="2">
    <location>
        <begin position="1889"/>
        <end position="1903"/>
    </location>
</feature>
<dbReference type="EMBL" id="JAHMUF010000018">
    <property type="protein sequence ID" value="KAG7192431.1"/>
    <property type="molecule type" value="Genomic_DNA"/>
</dbReference>
<dbReference type="SUPFAM" id="SSF48350">
    <property type="entry name" value="GTPase activation domain, GAP"/>
    <property type="match status" value="1"/>
</dbReference>
<dbReference type="RefSeq" id="XP_043047981.1">
    <property type="nucleotide sequence ID" value="XM_043192613.1"/>
</dbReference>
<dbReference type="Gene3D" id="1.20.870.10">
    <property type="entry name" value="Son of sevenless (SoS) protein Chain: S domain 1"/>
    <property type="match status" value="1"/>
</dbReference>
<proteinExistence type="predicted"/>
<sequence length="1957" mass="220748">MRKLWSRREKRNPSSSDPSPPSTYNLPESNPSYDNTLTKVGWLNLVNDPQDLSSFKLVRAELKGSHLFIFKAPQVNAKCFRIDPSPPQSIPSSLTPIINQQALFRSTTQNHQGIKSAPLLQGTQTISTAPVGLNIPLTRTESHQYLQLGDGDEDYDGETVRDDASMMSDIHKYPPPPKIYGSGANSNGSGSVSGSGSRNGSIHSTTSLSKSSSRQSETSNANNTQSGSGAVLEPNPRAWDEAVVVEAETLKTQVSTTLEWYEAATSSSAYVLPLVPHFVPLLRELVRRVQLQTGERGVDDKAETTSTTTNETGGTGTDNEQSTNEPYDPLLIDKVADILNAVNSQYPGLLVQQDVAPYLFKLVELINKTKLSDDMRNTQHKLLDLVSIDDLNTDNPLLELNSTVFMKDLSLFELASTILQIDLKFFAQWNAELDKSILLLKDRQPDFIYRKNPLIFNNDHHIHYLSRLVIQHLFIEQGSWEKKARLLEKWIDLGCLLDKLGDMSAWIGLASIILSQPLLRLSNLWSHVSLDYVNLLKNDWSPVLFELDRRYLKTEIDDGYRIMAPRGLGKLYSKENVIPYFGDLFVQRKDNLQELANIWKRIQYSFSRWDDYLSNITNHPEIIHYNDDVLRRYDAMGFIFSNESLNQVLYLGTAEDTTLNASKFQQKLDSIQSSPLGGASSLSPSSNARTAQTNLNGTSSSKTLEGKLLRLLEVNCELVNLERIMKLSLSLDPDITEAYLKPIISAPYIEGSSTQDHDGINGKLSVYKSRHYGQSSESVPDSITSLATISATPVLPSSSLPNFSHVGSNSSTGLSATPILNTPNTANSTTSILSSSPYDIKIPTFNNNYFTINLNKYDELSTSTAHPVLDPNTKFTNNISFKPDNFILDDAASSNAGDTSEDIAVGGPDLDEDDGLGIDVDDILNSEKFTNFCISDRPLSAGDHNSLQQATDRDIPKYATIDRLVDLLLIDSKYFGEDITVDLTEYRVVFLLNYNSFITTKDLLNKLAHRFINSGNAVISLTKRSWLLSTTNDPNSVLESTEFPNWELDPSVDVVKLGEVDYKLLLRIQINILKTLIVLINNFYSFFNLELSNRTILVKLLKLFSNEILQWYNSNKLKGELEQLFESLVHFYKKLKKLYVKKTYRPLEISKFERHLLTEYQFNNSLHEVPVNRNLPGSKNITKIEKFIFKFNKMLTVFYKGIKTEEWFTVFKILESQFENNQLLEYNMQKTNVLEDKVIVLNIFNYFESLSNPESKALLVRRFPLVHRKLFHLYYKFKTYLTIQLLDPTIAPEERIDRMKTLLIMVKLSQLKMSEYLFIMEGMFSRRIPSYVESVVVNTIYSPESRSYAHLWIKAALDLNKDNLVVNFDSIESLLPKVIKSSDLHITDPLLPCFGWIIENLLAINRCPSFYNFAPNVINFNKRYLVYKIIKELGVEDTSTREFTPNDSKEFDFLLRLDESILESIPQSSSKAESTDRTRLFRGILMEQYRILSIDNRKKYHGDNTGNGSNSVLVPITSGLNKKPSNPSFKRQSFSYKTNSSSTRFKFSGLFSKTRPFSINGSQQNASTSGVGSVIGGSGNSKSISVQELPPASQFTEGRQKPLYVIALKNRKIFPVYMAPASFKVDTDTSGENYLFQATSESDFNDWVARLAHANRHWFYSKTLTAKINHNHVTFGIPINVVCRRENLMTPRILVSLLEQIEYMGLDDVGIYRISCSLSDLASLKSQIDLTGELDFVNGVYDVHALTSIVKSYLRELPTALITDQVIEELFAIRNGTEMVEDSVAAYRLALELLPDHNYQTFKLLIGHLRKVSALSEVNKMTPSNIATVIGPALTEASTLDSLFNNFGMMNSILESLILNYDGIFTVAESGSKITHDGDDDDADDESQEHDTIHELESDEKPEPVPAPEQEDDLEYDKGTEVRHHKDIDPDAENEVSVDADDEDTPVKLDEEKDKQL</sequence>
<dbReference type="PROSITE" id="PS50212">
    <property type="entry name" value="RASGEF_NTER"/>
    <property type="match status" value="1"/>
</dbReference>
<evidence type="ECO:0000313" key="6">
    <source>
        <dbReference type="EMBL" id="KAG7192431.1"/>
    </source>
</evidence>
<feature type="compositionally biased region" description="Basic and acidic residues" evidence="2">
    <location>
        <begin position="1916"/>
        <end position="1929"/>
    </location>
</feature>
<dbReference type="InterPro" id="IPR008936">
    <property type="entry name" value="Rho_GTPase_activation_prot"/>
</dbReference>
<dbReference type="Proteomes" id="UP000790833">
    <property type="component" value="Unassembled WGS sequence"/>
</dbReference>
<feature type="compositionally biased region" description="Low complexity" evidence="2">
    <location>
        <begin position="181"/>
        <end position="219"/>
    </location>
</feature>
<dbReference type="Gene3D" id="1.10.840.10">
    <property type="entry name" value="Ras guanine-nucleotide exchange factors catalytic domain"/>
    <property type="match status" value="1"/>
</dbReference>
<evidence type="ECO:0000256" key="2">
    <source>
        <dbReference type="SAM" id="MobiDB-lite"/>
    </source>
</evidence>
<feature type="region of interest" description="Disordered" evidence="2">
    <location>
        <begin position="1875"/>
        <end position="1957"/>
    </location>
</feature>
<dbReference type="InterPro" id="IPR036964">
    <property type="entry name" value="RASGEF_cat_dom_sf"/>
</dbReference>
<dbReference type="InterPro" id="IPR001849">
    <property type="entry name" value="PH_domain"/>
</dbReference>
<dbReference type="Pfam" id="PF00620">
    <property type="entry name" value="RhoGAP"/>
    <property type="match status" value="1"/>
</dbReference>
<protein>
    <submittedName>
        <fullName evidence="6">Rho GTPase-activating protein</fullName>
    </submittedName>
</protein>
<dbReference type="GO" id="GO:0005085">
    <property type="term" value="F:guanyl-nucleotide exchange factor activity"/>
    <property type="evidence" value="ECO:0007669"/>
    <property type="project" value="UniProtKB-KW"/>
</dbReference>
<dbReference type="Pfam" id="PF00618">
    <property type="entry name" value="RasGEF_N"/>
    <property type="match status" value="1"/>
</dbReference>
<dbReference type="SUPFAM" id="SSF48366">
    <property type="entry name" value="Ras GEF"/>
    <property type="match status" value="2"/>
</dbReference>
<keyword evidence="7" id="KW-1185">Reference proteome</keyword>
<dbReference type="InterPro" id="IPR001895">
    <property type="entry name" value="RASGEF_cat_dom"/>
</dbReference>
<evidence type="ECO:0000259" key="3">
    <source>
        <dbReference type="PROSITE" id="PS50003"/>
    </source>
</evidence>
<evidence type="ECO:0000259" key="4">
    <source>
        <dbReference type="PROSITE" id="PS50212"/>
    </source>
</evidence>
<feature type="domain" description="Rho-GAP" evidence="5">
    <location>
        <begin position="1677"/>
        <end position="1865"/>
    </location>
</feature>
<feature type="compositionally biased region" description="Low complexity" evidence="2">
    <location>
        <begin position="304"/>
        <end position="320"/>
    </location>
</feature>
<dbReference type="GO" id="GO:0007264">
    <property type="term" value="P:small GTPase-mediated signal transduction"/>
    <property type="evidence" value="ECO:0007669"/>
    <property type="project" value="InterPro"/>
</dbReference>
<dbReference type="OrthoDB" id="79452at2759"/>
<dbReference type="InterPro" id="IPR000651">
    <property type="entry name" value="Ras-like_Gua-exchang_fac_N"/>
</dbReference>
<dbReference type="GeneID" id="66115206"/>
<evidence type="ECO:0000256" key="1">
    <source>
        <dbReference type="PROSITE-ProRule" id="PRU00135"/>
    </source>
</evidence>
<evidence type="ECO:0000313" key="7">
    <source>
        <dbReference type="Proteomes" id="UP000790833"/>
    </source>
</evidence>
<dbReference type="PROSITE" id="PS50238">
    <property type="entry name" value="RHOGAP"/>
    <property type="match status" value="1"/>
</dbReference>
<reference evidence="6" key="1">
    <citation type="submission" date="2021-03" db="EMBL/GenBank/DDBJ databases">
        <authorList>
            <person name="Palmer J.M."/>
        </authorList>
    </citation>
    <scope>NUCLEOTIDE SEQUENCE</scope>
    <source>
        <strain evidence="6">ARV_011</strain>
    </source>
</reference>
<feature type="region of interest" description="Disordered" evidence="2">
    <location>
        <begin position="672"/>
        <end position="699"/>
    </location>
</feature>
<feature type="compositionally biased region" description="Basic residues" evidence="2">
    <location>
        <begin position="1"/>
        <end position="10"/>
    </location>
</feature>
<dbReference type="GO" id="GO:0005096">
    <property type="term" value="F:GTPase activator activity"/>
    <property type="evidence" value="ECO:0007669"/>
    <property type="project" value="InterPro"/>
</dbReference>
<feature type="region of interest" description="Disordered" evidence="2">
    <location>
        <begin position="295"/>
        <end position="326"/>
    </location>
</feature>
<feature type="region of interest" description="Disordered" evidence="2">
    <location>
        <begin position="1"/>
        <end position="31"/>
    </location>
</feature>
<gene>
    <name evidence="6" type="primary">BEM2</name>
    <name evidence="6" type="ORF">KQ657_001832</name>
</gene>
<accession>A0A9P8AH42</accession>
<feature type="compositionally biased region" description="Acidic residues" evidence="2">
    <location>
        <begin position="1930"/>
        <end position="1944"/>
    </location>
</feature>
<dbReference type="InterPro" id="IPR000198">
    <property type="entry name" value="RhoGAP_dom"/>
</dbReference>
<name>A0A9P8AH42_9ASCO</name>
<keyword evidence="1" id="KW-0344">Guanine-nucleotide releasing factor</keyword>
<feature type="compositionally biased region" description="Low complexity" evidence="2">
    <location>
        <begin position="673"/>
        <end position="686"/>
    </location>
</feature>